<dbReference type="Proteomes" id="UP000805193">
    <property type="component" value="Unassembled WGS sequence"/>
</dbReference>
<organism evidence="1 2">
    <name type="scientific">Ixodes persulcatus</name>
    <name type="common">Taiga tick</name>
    <dbReference type="NCBI Taxonomy" id="34615"/>
    <lineage>
        <taxon>Eukaryota</taxon>
        <taxon>Metazoa</taxon>
        <taxon>Ecdysozoa</taxon>
        <taxon>Arthropoda</taxon>
        <taxon>Chelicerata</taxon>
        <taxon>Arachnida</taxon>
        <taxon>Acari</taxon>
        <taxon>Parasitiformes</taxon>
        <taxon>Ixodida</taxon>
        <taxon>Ixodoidea</taxon>
        <taxon>Ixodidae</taxon>
        <taxon>Ixodinae</taxon>
        <taxon>Ixodes</taxon>
    </lineage>
</organism>
<comment type="caution">
    <text evidence="1">The sequence shown here is derived from an EMBL/GenBank/DDBJ whole genome shotgun (WGS) entry which is preliminary data.</text>
</comment>
<reference evidence="1 2" key="1">
    <citation type="journal article" date="2020" name="Cell">
        <title>Large-Scale Comparative Analyses of Tick Genomes Elucidate Their Genetic Diversity and Vector Capacities.</title>
        <authorList>
            <consortium name="Tick Genome and Microbiome Consortium (TIGMIC)"/>
            <person name="Jia N."/>
            <person name="Wang J."/>
            <person name="Shi W."/>
            <person name="Du L."/>
            <person name="Sun Y."/>
            <person name="Zhan W."/>
            <person name="Jiang J.F."/>
            <person name="Wang Q."/>
            <person name="Zhang B."/>
            <person name="Ji P."/>
            <person name="Bell-Sakyi L."/>
            <person name="Cui X.M."/>
            <person name="Yuan T.T."/>
            <person name="Jiang B.G."/>
            <person name="Yang W.F."/>
            <person name="Lam T.T."/>
            <person name="Chang Q.C."/>
            <person name="Ding S.J."/>
            <person name="Wang X.J."/>
            <person name="Zhu J.G."/>
            <person name="Ruan X.D."/>
            <person name="Zhao L."/>
            <person name="Wei J.T."/>
            <person name="Ye R.Z."/>
            <person name="Que T.C."/>
            <person name="Du C.H."/>
            <person name="Zhou Y.H."/>
            <person name="Cheng J.X."/>
            <person name="Dai P.F."/>
            <person name="Guo W.B."/>
            <person name="Han X.H."/>
            <person name="Huang E.J."/>
            <person name="Li L.F."/>
            <person name="Wei W."/>
            <person name="Gao Y.C."/>
            <person name="Liu J.Z."/>
            <person name="Shao H.Z."/>
            <person name="Wang X."/>
            <person name="Wang C.C."/>
            <person name="Yang T.C."/>
            <person name="Huo Q.B."/>
            <person name="Li W."/>
            <person name="Chen H.Y."/>
            <person name="Chen S.E."/>
            <person name="Zhou L.G."/>
            <person name="Ni X.B."/>
            <person name="Tian J.H."/>
            <person name="Sheng Y."/>
            <person name="Liu T."/>
            <person name="Pan Y.S."/>
            <person name="Xia L.Y."/>
            <person name="Li J."/>
            <person name="Zhao F."/>
            <person name="Cao W.C."/>
        </authorList>
    </citation>
    <scope>NUCLEOTIDE SEQUENCE [LARGE SCALE GENOMIC DNA]</scope>
    <source>
        <strain evidence="1">Iper-2018</strain>
    </source>
</reference>
<protein>
    <submittedName>
        <fullName evidence="1">Uncharacterized protein</fullName>
    </submittedName>
</protein>
<keyword evidence="2" id="KW-1185">Reference proteome</keyword>
<dbReference type="EMBL" id="JABSTQ010010969">
    <property type="protein sequence ID" value="KAG0416225.1"/>
    <property type="molecule type" value="Genomic_DNA"/>
</dbReference>
<accession>A0AC60P9X1</accession>
<gene>
    <name evidence="1" type="ORF">HPB47_006586</name>
</gene>
<sequence>MLIAGFRTPEGRVLVEHIEEAWKCDNKSLTPLRAMPRVTKPVLHSNGFEKMSVSYAIRLYSDEVVRGLYLYKQEVERRFGTTTATECFVKKMRDLISVMTSRRSKGALRPGSRKEAELQEFLDYLNTWEASAGMQGQGFLSRSTAEGLRVTLSSTLSLLHYVTGELGYRYLLTSRLGQDPIENLFGILRQMSGCNDHPTPSQLLVSVNCLTFANLAKSPTGGNVTGSTLRSLLNPSNAQEAQRRVDDLLDLFNLQEAKATLDACGIVTDQLSLTRERSDSRLVFYIAGKAKEVRLRMDLGDSYVEARVSAAPETMGSVKECQPNTSSRSEAVGVGQPSQPNRKSLVNTRTQPLVVNVSGMRNVDRRWGRSSFMNLNCRATSTSSIDARLNVPCLAVNKRHLLVRRQSYKRTFF</sequence>
<name>A0AC60P9X1_IXOPE</name>
<proteinExistence type="predicted"/>
<evidence type="ECO:0000313" key="2">
    <source>
        <dbReference type="Proteomes" id="UP000805193"/>
    </source>
</evidence>
<evidence type="ECO:0000313" key="1">
    <source>
        <dbReference type="EMBL" id="KAG0416225.1"/>
    </source>
</evidence>